<dbReference type="AlphaFoldDB" id="A0A5A7P9G2"/>
<sequence length="115" mass="13135">MEPSQSKPKILFLWSPLALALLNPHKLPVRAAYPRGASRRQDPRHFLPFLRAFKYLCFNLLTFLLSCSFEDSKKTVEAAKSPGGCITRLWSDEDEITLLKGLIAFRGLPNFRFPL</sequence>
<comment type="caution">
    <text evidence="1">The sequence shown here is derived from an EMBL/GenBank/DDBJ whole genome shotgun (WGS) entry which is preliminary data.</text>
</comment>
<dbReference type="Proteomes" id="UP000325081">
    <property type="component" value="Unassembled WGS sequence"/>
</dbReference>
<keyword evidence="2" id="KW-1185">Reference proteome</keyword>
<accession>A0A5A7P9G2</accession>
<proteinExistence type="predicted"/>
<evidence type="ECO:0000313" key="1">
    <source>
        <dbReference type="EMBL" id="GER29429.1"/>
    </source>
</evidence>
<evidence type="ECO:0000313" key="2">
    <source>
        <dbReference type="Proteomes" id="UP000325081"/>
    </source>
</evidence>
<dbReference type="OrthoDB" id="661680at2759"/>
<gene>
    <name evidence="1" type="ORF">STAS_05301</name>
</gene>
<feature type="non-terminal residue" evidence="1">
    <location>
        <position position="115"/>
    </location>
</feature>
<organism evidence="1 2">
    <name type="scientific">Striga asiatica</name>
    <name type="common">Asiatic witchweed</name>
    <name type="synonym">Buchnera asiatica</name>
    <dbReference type="NCBI Taxonomy" id="4170"/>
    <lineage>
        <taxon>Eukaryota</taxon>
        <taxon>Viridiplantae</taxon>
        <taxon>Streptophyta</taxon>
        <taxon>Embryophyta</taxon>
        <taxon>Tracheophyta</taxon>
        <taxon>Spermatophyta</taxon>
        <taxon>Magnoliopsida</taxon>
        <taxon>eudicotyledons</taxon>
        <taxon>Gunneridae</taxon>
        <taxon>Pentapetalae</taxon>
        <taxon>asterids</taxon>
        <taxon>lamiids</taxon>
        <taxon>Lamiales</taxon>
        <taxon>Orobanchaceae</taxon>
        <taxon>Buchnereae</taxon>
        <taxon>Striga</taxon>
    </lineage>
</organism>
<dbReference type="GO" id="GO:0003677">
    <property type="term" value="F:DNA binding"/>
    <property type="evidence" value="ECO:0007669"/>
    <property type="project" value="UniProtKB-KW"/>
</dbReference>
<dbReference type="EMBL" id="BKCP01003891">
    <property type="protein sequence ID" value="GER29429.1"/>
    <property type="molecule type" value="Genomic_DNA"/>
</dbReference>
<name>A0A5A7P9G2_STRAF</name>
<reference evidence="2" key="1">
    <citation type="journal article" date="2019" name="Curr. Biol.">
        <title>Genome Sequence of Striga asiatica Provides Insight into the Evolution of Plant Parasitism.</title>
        <authorList>
            <person name="Yoshida S."/>
            <person name="Kim S."/>
            <person name="Wafula E.K."/>
            <person name="Tanskanen J."/>
            <person name="Kim Y.M."/>
            <person name="Honaas L."/>
            <person name="Yang Z."/>
            <person name="Spallek T."/>
            <person name="Conn C.E."/>
            <person name="Ichihashi Y."/>
            <person name="Cheong K."/>
            <person name="Cui S."/>
            <person name="Der J.P."/>
            <person name="Gundlach H."/>
            <person name="Jiao Y."/>
            <person name="Hori C."/>
            <person name="Ishida J.K."/>
            <person name="Kasahara H."/>
            <person name="Kiba T."/>
            <person name="Kim M.S."/>
            <person name="Koo N."/>
            <person name="Laohavisit A."/>
            <person name="Lee Y.H."/>
            <person name="Lumba S."/>
            <person name="McCourt P."/>
            <person name="Mortimer J.C."/>
            <person name="Mutuku J.M."/>
            <person name="Nomura T."/>
            <person name="Sasaki-Sekimoto Y."/>
            <person name="Seto Y."/>
            <person name="Wang Y."/>
            <person name="Wakatake T."/>
            <person name="Sakakibara H."/>
            <person name="Demura T."/>
            <person name="Yamaguchi S."/>
            <person name="Yoneyama K."/>
            <person name="Manabe R.I."/>
            <person name="Nelson D.C."/>
            <person name="Schulman A.H."/>
            <person name="Timko M.P."/>
            <person name="dePamphilis C.W."/>
            <person name="Choi D."/>
            <person name="Shirasu K."/>
        </authorList>
    </citation>
    <scope>NUCLEOTIDE SEQUENCE [LARGE SCALE GENOMIC DNA]</scope>
    <source>
        <strain evidence="2">cv. UVA1</strain>
    </source>
</reference>
<protein>
    <submittedName>
        <fullName evidence="1">DNA-binding storekeeper protein-relatedtranscriptional regulator</fullName>
    </submittedName>
</protein>
<keyword evidence="1" id="KW-0238">DNA-binding</keyword>